<dbReference type="Gene3D" id="3.60.10.10">
    <property type="entry name" value="Endonuclease/exonuclease/phosphatase"/>
    <property type="match status" value="1"/>
</dbReference>
<dbReference type="InterPro" id="IPR000300">
    <property type="entry name" value="IPPc"/>
</dbReference>
<dbReference type="EC" id="3.1.3.36" evidence="3"/>
<protein>
    <recommendedName>
        <fullName evidence="3">phosphoinositide 5-phosphatase</fullName>
        <ecNumber evidence="3">3.1.3.36</ecNumber>
    </recommendedName>
</protein>
<proteinExistence type="predicted"/>
<dbReference type="PANTHER" id="PTHR11200:SF300">
    <property type="entry name" value="TYPE II INOSITOL 1,4,5-TRISPHOSPHATE 5-PHOSPHATASE"/>
    <property type="match status" value="1"/>
</dbReference>
<dbReference type="SUPFAM" id="SSF56219">
    <property type="entry name" value="DNase I-like"/>
    <property type="match status" value="1"/>
</dbReference>
<keyword evidence="4" id="KW-0967">Endosome</keyword>
<dbReference type="SMART" id="SM00324">
    <property type="entry name" value="RhoGAP"/>
    <property type="match status" value="1"/>
</dbReference>
<keyword evidence="5" id="KW-0968">Cytoplasmic vesicle</keyword>
<dbReference type="PANTHER" id="PTHR11200">
    <property type="entry name" value="INOSITOL 5-PHOSPHATASE"/>
    <property type="match status" value="1"/>
</dbReference>
<dbReference type="CDD" id="cd23539">
    <property type="entry name" value="TFP_LU_ECD_CinHb4_like"/>
    <property type="match status" value="1"/>
</dbReference>
<dbReference type="Gene3D" id="1.10.555.10">
    <property type="entry name" value="Rho GTPase activation protein"/>
    <property type="match status" value="1"/>
</dbReference>
<dbReference type="SMART" id="SM00128">
    <property type="entry name" value="IPPc"/>
    <property type="match status" value="1"/>
</dbReference>
<dbReference type="SUPFAM" id="SSF48350">
    <property type="entry name" value="GTPase activation domain, GAP"/>
    <property type="match status" value="1"/>
</dbReference>
<dbReference type="InterPro" id="IPR046985">
    <property type="entry name" value="IP5"/>
</dbReference>
<accession>A0ABN7S2X8</accession>
<dbReference type="Proteomes" id="UP001158576">
    <property type="component" value="Chromosome PAR"/>
</dbReference>
<dbReference type="InterPro" id="IPR008936">
    <property type="entry name" value="Rho_GTPase_activation_prot"/>
</dbReference>
<dbReference type="InterPro" id="IPR000198">
    <property type="entry name" value="RhoGAP_dom"/>
</dbReference>
<feature type="region of interest" description="Disordered" evidence="6">
    <location>
        <begin position="1"/>
        <end position="53"/>
    </location>
</feature>
<comment type="subcellular location">
    <subcellularLocation>
        <location evidence="2">Cytoplasmic vesicle</location>
        <location evidence="2">Phagosome membrane</location>
    </subcellularLocation>
    <subcellularLocation>
        <location evidence="1">Early endosome membrane</location>
    </subcellularLocation>
</comment>
<evidence type="ECO:0000259" key="7">
    <source>
        <dbReference type="PROSITE" id="PS50238"/>
    </source>
</evidence>
<dbReference type="Pfam" id="PF00620">
    <property type="entry name" value="RhoGAP"/>
    <property type="match status" value="1"/>
</dbReference>
<dbReference type="InterPro" id="IPR013783">
    <property type="entry name" value="Ig-like_fold"/>
</dbReference>
<name>A0ABN7S2X8_OIKDI</name>
<evidence type="ECO:0000256" key="1">
    <source>
        <dbReference type="ARBA" id="ARBA00004146"/>
    </source>
</evidence>
<dbReference type="EMBL" id="OU015568">
    <property type="protein sequence ID" value="CAG5087765.1"/>
    <property type="molecule type" value="Genomic_DNA"/>
</dbReference>
<dbReference type="Gene3D" id="2.60.40.10">
    <property type="entry name" value="Immunoglobulins"/>
    <property type="match status" value="1"/>
</dbReference>
<keyword evidence="9" id="KW-1185">Reference proteome</keyword>
<reference evidence="8 9" key="1">
    <citation type="submission" date="2021-04" db="EMBL/GenBank/DDBJ databases">
        <authorList>
            <person name="Bliznina A."/>
        </authorList>
    </citation>
    <scope>NUCLEOTIDE SEQUENCE [LARGE SCALE GENOMIC DNA]</scope>
</reference>
<dbReference type="InterPro" id="IPR048869">
    <property type="entry name" value="OCRL-1_2_ASH"/>
</dbReference>
<evidence type="ECO:0000256" key="3">
    <source>
        <dbReference type="ARBA" id="ARBA00013044"/>
    </source>
</evidence>
<feature type="domain" description="Rho-GAP" evidence="7">
    <location>
        <begin position="568"/>
        <end position="765"/>
    </location>
</feature>
<organism evidence="8 9">
    <name type="scientific">Oikopleura dioica</name>
    <name type="common">Tunicate</name>
    <dbReference type="NCBI Taxonomy" id="34765"/>
    <lineage>
        <taxon>Eukaryota</taxon>
        <taxon>Metazoa</taxon>
        <taxon>Chordata</taxon>
        <taxon>Tunicata</taxon>
        <taxon>Appendicularia</taxon>
        <taxon>Copelata</taxon>
        <taxon>Oikopleuridae</taxon>
        <taxon>Oikopleura</taxon>
    </lineage>
</organism>
<evidence type="ECO:0000313" key="8">
    <source>
        <dbReference type="EMBL" id="CAG5087765.1"/>
    </source>
</evidence>
<sequence>MRLRRRKSGTGGKSDSYSKAVGTDSGGIERIRPSRAPPTPSISEESSFRSEDPDDRQLLDYYLRKRKSEYSSPCDVNILTGSFNVNGKEPKEALDQWLLREKTPDIIVVGIQELQLDADAYFSEYVNAKESEKYQKCQEWWKSSVKQSLRKYDIDFQLIADERLVGMYIMIFCSKSIRPAISKVYTANVGCGLMGTFGNKGACSVSLRVHETSFCFVTSHLAAHQHAVKKRNQDYESVRRRTDFPHRLPILDHDRVFWLGDLNYRLDMPNDDVRYICQGDDISLLLPADQLKAEMGAGKIFKGFSEAPITFKPTYKFDTGTNNYDSSPKNRIPAYTDRILWLSKEQEAVECLSYSSHPSITISDHKPISASFIARTEKINKEIYYSVYKEVTSWLDKHENELIPQVAVSSKAIDFGKLKFLERATANIQLQNTGKTPAQFQIIDSKVFSPDKDIYEAFNSNIGLSIDPNKGILPPDSGDASICTITFDLNINKEVVSKFNFGVKQGDKFVNPLDDLILILKLKNGPDHYITLSGNWTYSAFGMPFIALTHSFFKDVSISSLEYPATSLVLNQLVKAEKNSSNDSSMREQNFHPPAFYVLLNHIVNHGFTEKQLFQINGDPDEVRAIIDTLDGEQVVGDIEALPGSVASVAEVLLLFLNSNPFPIIPFSHFELCLDIVDDLRLCKNLVEKLDLRSQNNFQYLIMFLKEVLKHGSINGCTSEFLAGLFAGCILRPEIPLHNREKADLERRKSVQFVSQFLNTASFDPTYYDVYSDEKEEPEKTLDLASVLDLFAADASSDSSSASQSSSVSSLNDDDFMQLDVYEDDNIYLEEVEEVLEEYEEPEENDQGSLLDSLGARYFAPITAATSTVASTVIATTTSTTYTSNWKCWHCDESSLTDCFNNGMEKECHTGKVKETFYFSLEKLSLHRILGDYGSCMTEVTEENGQMRNICMGCKQADACQRAKMENFWDYLNDPVVAAARDASPVYDAFTKCKPETKYNRNQRSYCRQCCYTSNCFSTAGYTDKTGTVTPWATVIQWGRTEWRADLNL</sequence>
<dbReference type="Pfam" id="PF22669">
    <property type="entry name" value="Exo_endo_phos2"/>
    <property type="match status" value="1"/>
</dbReference>
<dbReference type="InterPro" id="IPR036691">
    <property type="entry name" value="Endo/exonu/phosph_ase_sf"/>
</dbReference>
<gene>
    <name evidence="8" type="ORF">OKIOD_LOCUS3187</name>
</gene>
<evidence type="ECO:0000256" key="4">
    <source>
        <dbReference type="ARBA" id="ARBA00022753"/>
    </source>
</evidence>
<dbReference type="Pfam" id="PF21310">
    <property type="entry name" value="OCRL-like_ASH"/>
    <property type="match status" value="1"/>
</dbReference>
<evidence type="ECO:0000256" key="5">
    <source>
        <dbReference type="ARBA" id="ARBA00023329"/>
    </source>
</evidence>
<evidence type="ECO:0000256" key="2">
    <source>
        <dbReference type="ARBA" id="ARBA00004580"/>
    </source>
</evidence>
<dbReference type="PROSITE" id="PS50238">
    <property type="entry name" value="RHOGAP"/>
    <property type="match status" value="1"/>
</dbReference>
<evidence type="ECO:0000256" key="6">
    <source>
        <dbReference type="SAM" id="MobiDB-lite"/>
    </source>
</evidence>
<evidence type="ECO:0000313" key="9">
    <source>
        <dbReference type="Proteomes" id="UP001158576"/>
    </source>
</evidence>